<evidence type="ECO:0000313" key="3">
    <source>
        <dbReference type="Proteomes" id="UP000055590"/>
    </source>
</evidence>
<feature type="chain" id="PRO_5005465366" description="Lipoprotein" evidence="1">
    <location>
        <begin position="21"/>
        <end position="158"/>
    </location>
</feature>
<accession>A0A0K1P957</accession>
<gene>
    <name evidence="2" type="ORF">AKJ08_0442</name>
</gene>
<dbReference type="RefSeq" id="WP_050724558.1">
    <property type="nucleotide sequence ID" value="NZ_CP012332.1"/>
</dbReference>
<keyword evidence="3" id="KW-1185">Reference proteome</keyword>
<dbReference type="STRING" id="1391653.AKJ08_0442"/>
<evidence type="ECO:0000256" key="1">
    <source>
        <dbReference type="SAM" id="SignalP"/>
    </source>
</evidence>
<dbReference type="EMBL" id="CP012332">
    <property type="protein sequence ID" value="AKU90055.1"/>
    <property type="molecule type" value="Genomic_DNA"/>
</dbReference>
<evidence type="ECO:0000313" key="2">
    <source>
        <dbReference type="EMBL" id="AKU90055.1"/>
    </source>
</evidence>
<dbReference type="PROSITE" id="PS51257">
    <property type="entry name" value="PROKAR_LIPOPROTEIN"/>
    <property type="match status" value="1"/>
</dbReference>
<dbReference type="AlphaFoldDB" id="A0A0K1P957"/>
<dbReference type="Proteomes" id="UP000055590">
    <property type="component" value="Chromosome"/>
</dbReference>
<protein>
    <recommendedName>
        <fullName evidence="4">Lipoprotein</fullName>
    </recommendedName>
</protein>
<evidence type="ECO:0008006" key="4">
    <source>
        <dbReference type="Google" id="ProtNLM"/>
    </source>
</evidence>
<proteinExistence type="predicted"/>
<dbReference type="KEGG" id="vin:AKJ08_0442"/>
<keyword evidence="1" id="KW-0732">Signal</keyword>
<feature type="signal peptide" evidence="1">
    <location>
        <begin position="1"/>
        <end position="20"/>
    </location>
</feature>
<organism evidence="2 3">
    <name type="scientific">Vulgatibacter incomptus</name>
    <dbReference type="NCBI Taxonomy" id="1391653"/>
    <lineage>
        <taxon>Bacteria</taxon>
        <taxon>Pseudomonadati</taxon>
        <taxon>Myxococcota</taxon>
        <taxon>Myxococcia</taxon>
        <taxon>Myxococcales</taxon>
        <taxon>Cystobacterineae</taxon>
        <taxon>Vulgatibacteraceae</taxon>
        <taxon>Vulgatibacter</taxon>
    </lineage>
</organism>
<name>A0A0K1P957_9BACT</name>
<sequence>MRLPLAVCLLSLLLSTACNYAIESGNYVFERRELIQQFCDFEPPIPDVFTGKLTKRGRTVTIELDDPAFRAKMDQRFLVGVFPQDPDRDHFLVSSSFEVTAEVNGLSCLVFTHIDIEGNLLNDRTFSGTFLFTYDRQVEAPLECPASCVSSFTYIAFK</sequence>
<reference evidence="2 3" key="1">
    <citation type="submission" date="2015-08" db="EMBL/GenBank/DDBJ databases">
        <authorList>
            <person name="Babu N.S."/>
            <person name="Beckwith C.J."/>
            <person name="Beseler K.G."/>
            <person name="Brison A."/>
            <person name="Carone J.V."/>
            <person name="Caskin T.P."/>
            <person name="Diamond M."/>
            <person name="Durham M.E."/>
            <person name="Foxe J.M."/>
            <person name="Go M."/>
            <person name="Henderson B.A."/>
            <person name="Jones I.B."/>
            <person name="McGettigan J.A."/>
            <person name="Micheletti S.J."/>
            <person name="Nasrallah M.E."/>
            <person name="Ortiz D."/>
            <person name="Piller C.R."/>
            <person name="Privatt S.R."/>
            <person name="Schneider S.L."/>
            <person name="Sharp S."/>
            <person name="Smith T.C."/>
            <person name="Stanton J.D."/>
            <person name="Ullery H.E."/>
            <person name="Wilson R.J."/>
            <person name="Serrano M.G."/>
            <person name="Buck G."/>
            <person name="Lee V."/>
            <person name="Wang Y."/>
            <person name="Carvalho R."/>
            <person name="Voegtly L."/>
            <person name="Shi R."/>
            <person name="Duckworth R."/>
            <person name="Johnson A."/>
            <person name="Loviza R."/>
            <person name="Walstead R."/>
            <person name="Shah Z."/>
            <person name="Kiflezghi M."/>
            <person name="Wade K."/>
            <person name="Ball S.L."/>
            <person name="Bradley K.W."/>
            <person name="Asai D.J."/>
            <person name="Bowman C.A."/>
            <person name="Russell D.A."/>
            <person name="Pope W.H."/>
            <person name="Jacobs-Sera D."/>
            <person name="Hendrix R.W."/>
            <person name="Hatfull G.F."/>
        </authorList>
    </citation>
    <scope>NUCLEOTIDE SEQUENCE [LARGE SCALE GENOMIC DNA]</scope>
    <source>
        <strain evidence="2 3">DSM 27710</strain>
    </source>
</reference>